<dbReference type="EMBL" id="JAVREJ010000036">
    <property type="protein sequence ID" value="MDT0353557.1"/>
    <property type="molecule type" value="Genomic_DNA"/>
</dbReference>
<name>A0ABU2NHX2_9PSEU</name>
<protein>
    <submittedName>
        <fullName evidence="2">Uncharacterized protein</fullName>
    </submittedName>
</protein>
<keyword evidence="3" id="KW-1185">Reference proteome</keyword>
<accession>A0ABU2NHX2</accession>
<dbReference type="RefSeq" id="WP_311560070.1">
    <property type="nucleotide sequence ID" value="NZ_JAVREJ010000036.1"/>
</dbReference>
<proteinExistence type="predicted"/>
<evidence type="ECO:0000313" key="2">
    <source>
        <dbReference type="EMBL" id="MDT0353557.1"/>
    </source>
</evidence>
<feature type="region of interest" description="Disordered" evidence="1">
    <location>
        <begin position="26"/>
        <end position="45"/>
    </location>
</feature>
<organism evidence="2 3">
    <name type="scientific">Pseudonocardia charpentierae</name>
    <dbReference type="NCBI Taxonomy" id="3075545"/>
    <lineage>
        <taxon>Bacteria</taxon>
        <taxon>Bacillati</taxon>
        <taxon>Actinomycetota</taxon>
        <taxon>Actinomycetes</taxon>
        <taxon>Pseudonocardiales</taxon>
        <taxon>Pseudonocardiaceae</taxon>
        <taxon>Pseudonocardia</taxon>
    </lineage>
</organism>
<comment type="caution">
    <text evidence="2">The sequence shown here is derived from an EMBL/GenBank/DDBJ whole genome shotgun (WGS) entry which is preliminary data.</text>
</comment>
<dbReference type="Proteomes" id="UP001183202">
    <property type="component" value="Unassembled WGS sequence"/>
</dbReference>
<sequence length="45" mass="4961">MRINDWSSAEPAGRYWMETTGRDDIGVDLHAPELNGAGGDPPLEY</sequence>
<reference evidence="3" key="1">
    <citation type="submission" date="2023-07" db="EMBL/GenBank/DDBJ databases">
        <title>30 novel species of actinomycetes from the DSMZ collection.</title>
        <authorList>
            <person name="Nouioui I."/>
        </authorList>
    </citation>
    <scope>NUCLEOTIDE SEQUENCE [LARGE SCALE GENOMIC DNA]</scope>
    <source>
        <strain evidence="3">DSM 45834</strain>
    </source>
</reference>
<gene>
    <name evidence="2" type="ORF">RM445_29095</name>
</gene>
<evidence type="ECO:0000256" key="1">
    <source>
        <dbReference type="SAM" id="MobiDB-lite"/>
    </source>
</evidence>
<evidence type="ECO:0000313" key="3">
    <source>
        <dbReference type="Proteomes" id="UP001183202"/>
    </source>
</evidence>